<dbReference type="Proteomes" id="UP000823638">
    <property type="component" value="Unassembled WGS sequence"/>
</dbReference>
<protein>
    <recommendedName>
        <fullName evidence="1">Aminotransferase</fullName>
        <ecNumber evidence="1">2.6.1.-</ecNumber>
    </recommendedName>
</protein>
<dbReference type="GO" id="GO:0008483">
    <property type="term" value="F:transaminase activity"/>
    <property type="evidence" value="ECO:0007669"/>
    <property type="project" value="UniProtKB-KW"/>
</dbReference>
<organism evidence="3 4">
    <name type="scientific">Candidatus Gallitreponema excrementavium</name>
    <dbReference type="NCBI Taxonomy" id="2840840"/>
    <lineage>
        <taxon>Bacteria</taxon>
        <taxon>Pseudomonadati</taxon>
        <taxon>Spirochaetota</taxon>
        <taxon>Spirochaetia</taxon>
        <taxon>Spirochaetales</taxon>
        <taxon>Candidatus Gallitreponema</taxon>
    </lineage>
</organism>
<dbReference type="Pfam" id="PF00155">
    <property type="entry name" value="Aminotran_1_2"/>
    <property type="match status" value="1"/>
</dbReference>
<dbReference type="EMBL" id="JADIMM010000117">
    <property type="protein sequence ID" value="MBO8458637.1"/>
    <property type="molecule type" value="Genomic_DNA"/>
</dbReference>
<dbReference type="InterPro" id="IPR015422">
    <property type="entry name" value="PyrdxlP-dep_Trfase_small"/>
</dbReference>
<dbReference type="EC" id="2.6.1.-" evidence="1"/>
<dbReference type="NCBIfam" id="NF005305">
    <property type="entry name" value="PRK06836.1"/>
    <property type="match status" value="1"/>
</dbReference>
<comment type="caution">
    <text evidence="3">The sequence shown here is derived from an EMBL/GenBank/DDBJ whole genome shotgun (WGS) entry which is preliminary data.</text>
</comment>
<dbReference type="PRINTS" id="PR00753">
    <property type="entry name" value="ACCSYNTHASE"/>
</dbReference>
<dbReference type="PANTHER" id="PTHR42691">
    <property type="entry name" value="ASPARTATE AMINOTRANSFERASE YHDR-RELATED"/>
    <property type="match status" value="1"/>
</dbReference>
<comment type="cofactor">
    <cofactor evidence="1">
        <name>pyridoxal 5'-phosphate</name>
        <dbReference type="ChEBI" id="CHEBI:597326"/>
    </cofactor>
</comment>
<name>A0A9D9HRG3_9SPIR</name>
<evidence type="ECO:0000313" key="3">
    <source>
        <dbReference type="EMBL" id="MBO8458637.1"/>
    </source>
</evidence>
<dbReference type="PROSITE" id="PS00105">
    <property type="entry name" value="AA_TRANSFER_CLASS_1"/>
    <property type="match status" value="1"/>
</dbReference>
<dbReference type="CDD" id="cd00609">
    <property type="entry name" value="AAT_like"/>
    <property type="match status" value="1"/>
</dbReference>
<dbReference type="InterPro" id="IPR004838">
    <property type="entry name" value="NHTrfase_class1_PyrdxlP-BS"/>
</dbReference>
<dbReference type="SUPFAM" id="SSF53383">
    <property type="entry name" value="PLP-dependent transferases"/>
    <property type="match status" value="1"/>
</dbReference>
<keyword evidence="1 3" id="KW-0032">Aminotransferase</keyword>
<evidence type="ECO:0000259" key="2">
    <source>
        <dbReference type="Pfam" id="PF00155"/>
    </source>
</evidence>
<gene>
    <name evidence="3" type="ORF">IAA81_10520</name>
</gene>
<proteinExistence type="inferred from homology"/>
<evidence type="ECO:0000313" key="4">
    <source>
        <dbReference type="Proteomes" id="UP000823638"/>
    </source>
</evidence>
<sequence>MTVSPEIEKTMESSSFIRKMFEDGIRLRKILGEDKVYDFSLGNPDLDVPEELKAIIKEVAEDDTKGCHGYMTNAGYPFCREAIGEKISLEQGVRVSGEFVVMASGAAGAMNVLLKAVLVPGDRILVPSPYFSEYTHYVANHGGRLVPVETNPDFSLNLENIRNAFTGNTRGIIINSPNNPTGRIYTEEELIALRSLLYELGKKNGDIPFVIADEPYRDILYDGAVVPSVFKIFEKSVIVSSFAKNLSIPGERIGYVAVNPLCPDGKELAGACGFTTRILGFVNAPAFFQRVIAKGWNVKADYSSYAERCSLLKEVLDSAGIEYFNPQGAFYLFCRVPAKNESSGNCESSQAFCCVLKKYGILAVPGVGFGREGYIRLAFCVSPDTIKNSKESFKMAVEDWKQIKL</sequence>
<keyword evidence="1" id="KW-0808">Transferase</keyword>
<dbReference type="InterPro" id="IPR015424">
    <property type="entry name" value="PyrdxlP-dep_Trfase"/>
</dbReference>
<reference evidence="3" key="2">
    <citation type="journal article" date="2021" name="PeerJ">
        <title>Extensive microbial diversity within the chicken gut microbiome revealed by metagenomics and culture.</title>
        <authorList>
            <person name="Gilroy R."/>
            <person name="Ravi A."/>
            <person name="Getino M."/>
            <person name="Pursley I."/>
            <person name="Horton D.L."/>
            <person name="Alikhan N.F."/>
            <person name="Baker D."/>
            <person name="Gharbi K."/>
            <person name="Hall N."/>
            <person name="Watson M."/>
            <person name="Adriaenssens E.M."/>
            <person name="Foster-Nyarko E."/>
            <person name="Jarju S."/>
            <person name="Secka A."/>
            <person name="Antonio M."/>
            <person name="Oren A."/>
            <person name="Chaudhuri R.R."/>
            <person name="La Ragione R."/>
            <person name="Hildebrand F."/>
            <person name="Pallen M.J."/>
        </authorList>
    </citation>
    <scope>NUCLEOTIDE SEQUENCE</scope>
    <source>
        <strain evidence="3">10532</strain>
    </source>
</reference>
<feature type="domain" description="Aminotransferase class I/classII large" evidence="2">
    <location>
        <begin position="35"/>
        <end position="388"/>
    </location>
</feature>
<dbReference type="GO" id="GO:0030170">
    <property type="term" value="F:pyridoxal phosphate binding"/>
    <property type="evidence" value="ECO:0007669"/>
    <property type="project" value="InterPro"/>
</dbReference>
<dbReference type="PANTHER" id="PTHR42691:SF1">
    <property type="entry name" value="ASPARTATE AMINOTRANSFERASE YHDR-RELATED"/>
    <property type="match status" value="1"/>
</dbReference>
<accession>A0A9D9HRG3</accession>
<dbReference type="AlphaFoldDB" id="A0A9D9HRG3"/>
<reference evidence="3" key="1">
    <citation type="submission" date="2020-10" db="EMBL/GenBank/DDBJ databases">
        <authorList>
            <person name="Gilroy R."/>
        </authorList>
    </citation>
    <scope>NUCLEOTIDE SEQUENCE</scope>
    <source>
        <strain evidence="3">10532</strain>
    </source>
</reference>
<comment type="similarity">
    <text evidence="1">Belongs to the class-I pyridoxal-phosphate-dependent aminotransferase family.</text>
</comment>
<dbReference type="InterPro" id="IPR015421">
    <property type="entry name" value="PyrdxlP-dep_Trfase_major"/>
</dbReference>
<evidence type="ECO:0000256" key="1">
    <source>
        <dbReference type="RuleBase" id="RU000481"/>
    </source>
</evidence>
<dbReference type="Gene3D" id="3.90.1150.10">
    <property type="entry name" value="Aspartate Aminotransferase, domain 1"/>
    <property type="match status" value="2"/>
</dbReference>
<dbReference type="Gene3D" id="3.40.640.10">
    <property type="entry name" value="Type I PLP-dependent aspartate aminotransferase-like (Major domain)"/>
    <property type="match status" value="1"/>
</dbReference>
<dbReference type="InterPro" id="IPR004839">
    <property type="entry name" value="Aminotransferase_I/II_large"/>
</dbReference>